<name>A0ABU1R9M1_9BACT</name>
<gene>
    <name evidence="1" type="ORF">J2W84_006680</name>
</gene>
<dbReference type="EMBL" id="JAVDTI010000011">
    <property type="protein sequence ID" value="MDR6809604.1"/>
    <property type="molecule type" value="Genomic_DNA"/>
</dbReference>
<evidence type="ECO:0000313" key="1">
    <source>
        <dbReference type="EMBL" id="MDR6809604.1"/>
    </source>
</evidence>
<keyword evidence="2" id="KW-1185">Reference proteome</keyword>
<accession>A0ABU1R9M1</accession>
<comment type="caution">
    <text evidence="1">The sequence shown here is derived from an EMBL/GenBank/DDBJ whole genome shotgun (WGS) entry which is preliminary data.</text>
</comment>
<reference evidence="1 2" key="1">
    <citation type="submission" date="2023-07" db="EMBL/GenBank/DDBJ databases">
        <title>Sorghum-associated microbial communities from plants grown in Nebraska, USA.</title>
        <authorList>
            <person name="Schachtman D."/>
        </authorList>
    </citation>
    <scope>NUCLEOTIDE SEQUENCE [LARGE SCALE GENOMIC DNA]</scope>
    <source>
        <strain evidence="1 2">BE57</strain>
    </source>
</reference>
<dbReference type="Proteomes" id="UP001264980">
    <property type="component" value="Unassembled WGS sequence"/>
</dbReference>
<organism evidence="1 2">
    <name type="scientific">Dyadobacter fermentans</name>
    <dbReference type="NCBI Taxonomy" id="94254"/>
    <lineage>
        <taxon>Bacteria</taxon>
        <taxon>Pseudomonadati</taxon>
        <taxon>Bacteroidota</taxon>
        <taxon>Cytophagia</taxon>
        <taxon>Cytophagales</taxon>
        <taxon>Spirosomataceae</taxon>
        <taxon>Dyadobacter</taxon>
    </lineage>
</organism>
<proteinExistence type="predicted"/>
<sequence>MSAKQIMGISPTPLRPPKDHNTLIFRKIKYSNDILVRIGHYVIVDKLDTFVQIN</sequence>
<evidence type="ECO:0000313" key="2">
    <source>
        <dbReference type="Proteomes" id="UP001264980"/>
    </source>
</evidence>
<protein>
    <submittedName>
        <fullName evidence="1">Uncharacterized protein</fullName>
    </submittedName>
</protein>